<evidence type="ECO:0000313" key="2">
    <source>
        <dbReference type="Proteomes" id="UP000499080"/>
    </source>
</evidence>
<proteinExistence type="predicted"/>
<protein>
    <submittedName>
        <fullName evidence="1">Uncharacterized protein</fullName>
    </submittedName>
</protein>
<dbReference type="AlphaFoldDB" id="A0A4Y2GGI1"/>
<evidence type="ECO:0000313" key="1">
    <source>
        <dbReference type="EMBL" id="GBM51648.1"/>
    </source>
</evidence>
<name>A0A4Y2GGI1_ARAVE</name>
<keyword evidence="2" id="KW-1185">Reference proteome</keyword>
<dbReference type="Proteomes" id="UP000499080">
    <property type="component" value="Unassembled WGS sequence"/>
</dbReference>
<organism evidence="1 2">
    <name type="scientific">Araneus ventricosus</name>
    <name type="common">Orbweaver spider</name>
    <name type="synonym">Epeira ventricosa</name>
    <dbReference type="NCBI Taxonomy" id="182803"/>
    <lineage>
        <taxon>Eukaryota</taxon>
        <taxon>Metazoa</taxon>
        <taxon>Ecdysozoa</taxon>
        <taxon>Arthropoda</taxon>
        <taxon>Chelicerata</taxon>
        <taxon>Arachnida</taxon>
        <taxon>Araneae</taxon>
        <taxon>Araneomorphae</taxon>
        <taxon>Entelegynae</taxon>
        <taxon>Araneoidea</taxon>
        <taxon>Araneidae</taxon>
        <taxon>Araneus</taxon>
    </lineage>
</organism>
<sequence length="83" mass="9562">MRETIASERYITILEQFVSTRLALEDRSRIEWFMQDGADHIVQKRGAPLVQLRTMTVATGRRAFLNERCFATPFVGGIEERSS</sequence>
<comment type="caution">
    <text evidence="1">The sequence shown here is derived from an EMBL/GenBank/DDBJ whole genome shotgun (WGS) entry which is preliminary data.</text>
</comment>
<dbReference type="EMBL" id="BGPR01001345">
    <property type="protein sequence ID" value="GBM51648.1"/>
    <property type="molecule type" value="Genomic_DNA"/>
</dbReference>
<gene>
    <name evidence="1" type="ORF">AVEN_43277_1</name>
</gene>
<reference evidence="1 2" key="1">
    <citation type="journal article" date="2019" name="Sci. Rep.">
        <title>Orb-weaving spider Araneus ventricosus genome elucidates the spidroin gene catalogue.</title>
        <authorList>
            <person name="Kono N."/>
            <person name="Nakamura H."/>
            <person name="Ohtoshi R."/>
            <person name="Moran D.A.P."/>
            <person name="Shinohara A."/>
            <person name="Yoshida Y."/>
            <person name="Fujiwara M."/>
            <person name="Mori M."/>
            <person name="Tomita M."/>
            <person name="Arakawa K."/>
        </authorList>
    </citation>
    <scope>NUCLEOTIDE SEQUENCE [LARGE SCALE GENOMIC DNA]</scope>
</reference>
<accession>A0A4Y2GGI1</accession>